<dbReference type="InterPro" id="IPR000582">
    <property type="entry name" value="Acyl-CoA-binding_protein"/>
</dbReference>
<dbReference type="PROSITE" id="PS51228">
    <property type="entry name" value="ACB_2"/>
    <property type="match status" value="1"/>
</dbReference>
<dbReference type="PANTHER" id="PTHR23310">
    <property type="entry name" value="ACYL-COA-BINDING PROTEIN, ACBP"/>
    <property type="match status" value="1"/>
</dbReference>
<dbReference type="AlphaFoldDB" id="A0A5S3N9Q8"/>
<keyword evidence="4" id="KW-1185">Reference proteome</keyword>
<gene>
    <name evidence="3" type="ORF">FDT66_00810</name>
</gene>
<dbReference type="GO" id="GO:0006631">
    <property type="term" value="P:fatty acid metabolic process"/>
    <property type="evidence" value="ECO:0007669"/>
    <property type="project" value="TreeGrafter"/>
</dbReference>
<comment type="caution">
    <text evidence="3">The sequence shown here is derived from an EMBL/GenBank/DDBJ whole genome shotgun (WGS) entry which is preliminary data.</text>
</comment>
<dbReference type="Pfam" id="PF00887">
    <property type="entry name" value="ACBP"/>
    <property type="match status" value="1"/>
</dbReference>
<accession>A0A5S3N9Q8</accession>
<dbReference type="InterPro" id="IPR014352">
    <property type="entry name" value="FERM/acyl-CoA-bd_prot_sf"/>
</dbReference>
<evidence type="ECO:0000259" key="2">
    <source>
        <dbReference type="PROSITE" id="PS51228"/>
    </source>
</evidence>
<proteinExistence type="predicted"/>
<evidence type="ECO:0000313" key="3">
    <source>
        <dbReference type="EMBL" id="TMM32038.1"/>
    </source>
</evidence>
<dbReference type="Proteomes" id="UP000307140">
    <property type="component" value="Unassembled WGS sequence"/>
</dbReference>
<name>A0A5S3N9Q8_9FLAO</name>
<dbReference type="GO" id="GO:0000062">
    <property type="term" value="F:fatty-acyl-CoA binding"/>
    <property type="evidence" value="ECO:0007669"/>
    <property type="project" value="InterPro"/>
</dbReference>
<dbReference type="OrthoDB" id="981216at2"/>
<feature type="domain" description="ACB" evidence="2">
    <location>
        <begin position="5"/>
        <end position="89"/>
    </location>
</feature>
<dbReference type="Gene3D" id="1.20.80.10">
    <property type="match status" value="1"/>
</dbReference>
<dbReference type="PANTHER" id="PTHR23310:SF62">
    <property type="entry name" value="ACYL-COA BINDING PROTEIN 1, ISOFORM A"/>
    <property type="match status" value="1"/>
</dbReference>
<reference evidence="3 4" key="1">
    <citation type="submission" date="2019-05" db="EMBL/GenBank/DDBJ databases">
        <title>Polaribacter aestuariivivens sp. nov., isolated from a tidal flat.</title>
        <authorList>
            <person name="Yoon J.-H."/>
        </authorList>
    </citation>
    <scope>NUCLEOTIDE SEQUENCE [LARGE SCALE GENOMIC DNA]</scope>
    <source>
        <strain evidence="3 4">DBTF-3</strain>
    </source>
</reference>
<evidence type="ECO:0000256" key="1">
    <source>
        <dbReference type="ARBA" id="ARBA00023121"/>
    </source>
</evidence>
<dbReference type="PRINTS" id="PR00689">
    <property type="entry name" value="ACOABINDINGP"/>
</dbReference>
<dbReference type="InterPro" id="IPR035984">
    <property type="entry name" value="Acyl-CoA-binding_sf"/>
</dbReference>
<sequence length="91" mass="10678">MNNELDIEFSEAFEKISCLKEAVAPDIMLKFYAYYKQAYYGSTFSFNNELDVRNAFKANAWMQLKDMSSQEAKKEYIKLAKIVLNNKINKK</sequence>
<dbReference type="EMBL" id="VANR01000001">
    <property type="protein sequence ID" value="TMM32038.1"/>
    <property type="molecule type" value="Genomic_DNA"/>
</dbReference>
<evidence type="ECO:0000313" key="4">
    <source>
        <dbReference type="Proteomes" id="UP000307140"/>
    </source>
</evidence>
<organism evidence="3 4">
    <name type="scientific">Polaribacter aestuariivivens</name>
    <dbReference type="NCBI Taxonomy" id="2304626"/>
    <lineage>
        <taxon>Bacteria</taxon>
        <taxon>Pseudomonadati</taxon>
        <taxon>Bacteroidota</taxon>
        <taxon>Flavobacteriia</taxon>
        <taxon>Flavobacteriales</taxon>
        <taxon>Flavobacteriaceae</taxon>
    </lineage>
</organism>
<dbReference type="RefSeq" id="WP_138534251.1">
    <property type="nucleotide sequence ID" value="NZ_VANR01000001.1"/>
</dbReference>
<protein>
    <submittedName>
        <fullName evidence="3">Acyl-CoA-binding protein</fullName>
    </submittedName>
</protein>
<keyword evidence="1" id="KW-0446">Lipid-binding</keyword>
<dbReference type="SUPFAM" id="SSF47027">
    <property type="entry name" value="Acyl-CoA binding protein"/>
    <property type="match status" value="1"/>
</dbReference>